<evidence type="ECO:0000313" key="1">
    <source>
        <dbReference type="EMBL" id="GKV39063.1"/>
    </source>
</evidence>
<dbReference type="Proteomes" id="UP001054252">
    <property type="component" value="Unassembled WGS sequence"/>
</dbReference>
<comment type="caution">
    <text evidence="1">The sequence shown here is derived from an EMBL/GenBank/DDBJ whole genome shotgun (WGS) entry which is preliminary data.</text>
</comment>
<accession>A0AAV5LQJ3</accession>
<sequence length="106" mass="11586">MIITLTGVLDQFQGRILHVMRGNIGQAIGPQVQGGVVGVPMMRWTMHRGQAGQRVMVTVLQGLDHDPSGSNCLLMLLACLLLENVIDSFMQMRDVFKILVACILAP</sequence>
<proteinExistence type="predicted"/>
<organism evidence="1 2">
    <name type="scientific">Rubroshorea leprosula</name>
    <dbReference type="NCBI Taxonomy" id="152421"/>
    <lineage>
        <taxon>Eukaryota</taxon>
        <taxon>Viridiplantae</taxon>
        <taxon>Streptophyta</taxon>
        <taxon>Embryophyta</taxon>
        <taxon>Tracheophyta</taxon>
        <taxon>Spermatophyta</taxon>
        <taxon>Magnoliopsida</taxon>
        <taxon>eudicotyledons</taxon>
        <taxon>Gunneridae</taxon>
        <taxon>Pentapetalae</taxon>
        <taxon>rosids</taxon>
        <taxon>malvids</taxon>
        <taxon>Malvales</taxon>
        <taxon>Dipterocarpaceae</taxon>
        <taxon>Rubroshorea</taxon>
    </lineage>
</organism>
<name>A0AAV5LQJ3_9ROSI</name>
<reference evidence="1 2" key="1">
    <citation type="journal article" date="2021" name="Commun. Biol.">
        <title>The genome of Shorea leprosula (Dipterocarpaceae) highlights the ecological relevance of drought in aseasonal tropical rainforests.</title>
        <authorList>
            <person name="Ng K.K.S."/>
            <person name="Kobayashi M.J."/>
            <person name="Fawcett J.A."/>
            <person name="Hatakeyama M."/>
            <person name="Paape T."/>
            <person name="Ng C.H."/>
            <person name="Ang C.C."/>
            <person name="Tnah L.H."/>
            <person name="Lee C.T."/>
            <person name="Nishiyama T."/>
            <person name="Sese J."/>
            <person name="O'Brien M.J."/>
            <person name="Copetti D."/>
            <person name="Mohd Noor M.I."/>
            <person name="Ong R.C."/>
            <person name="Putra M."/>
            <person name="Sireger I.Z."/>
            <person name="Indrioko S."/>
            <person name="Kosugi Y."/>
            <person name="Izuno A."/>
            <person name="Isagi Y."/>
            <person name="Lee S.L."/>
            <person name="Shimizu K.K."/>
        </authorList>
    </citation>
    <scope>NUCLEOTIDE SEQUENCE [LARGE SCALE GENOMIC DNA]</scope>
    <source>
        <strain evidence="1">214</strain>
    </source>
</reference>
<protein>
    <submittedName>
        <fullName evidence="1">Uncharacterized protein</fullName>
    </submittedName>
</protein>
<evidence type="ECO:0000313" key="2">
    <source>
        <dbReference type="Proteomes" id="UP001054252"/>
    </source>
</evidence>
<gene>
    <name evidence="1" type="ORF">SLEP1_g46888</name>
</gene>
<keyword evidence="2" id="KW-1185">Reference proteome</keyword>
<dbReference type="AlphaFoldDB" id="A0AAV5LQJ3"/>
<dbReference type="EMBL" id="BPVZ01000132">
    <property type="protein sequence ID" value="GKV39063.1"/>
    <property type="molecule type" value="Genomic_DNA"/>
</dbReference>